<organism evidence="3 4">
    <name type="scientific">Colletotrichum destructivum</name>
    <dbReference type="NCBI Taxonomy" id="34406"/>
    <lineage>
        <taxon>Eukaryota</taxon>
        <taxon>Fungi</taxon>
        <taxon>Dikarya</taxon>
        <taxon>Ascomycota</taxon>
        <taxon>Pezizomycotina</taxon>
        <taxon>Sordariomycetes</taxon>
        <taxon>Hypocreomycetidae</taxon>
        <taxon>Glomerellales</taxon>
        <taxon>Glomerellaceae</taxon>
        <taxon>Colletotrichum</taxon>
        <taxon>Colletotrichum destructivum species complex</taxon>
    </lineage>
</organism>
<evidence type="ECO:0000256" key="1">
    <source>
        <dbReference type="SAM" id="Coils"/>
    </source>
</evidence>
<dbReference type="Proteomes" id="UP001322277">
    <property type="component" value="Chromosome 7"/>
</dbReference>
<evidence type="ECO:0000313" key="4">
    <source>
        <dbReference type="Proteomes" id="UP001322277"/>
    </source>
</evidence>
<dbReference type="GeneID" id="87948122"/>
<name>A0AAX4ITR0_9PEZI</name>
<feature type="transmembrane region" description="Helical" evidence="2">
    <location>
        <begin position="837"/>
        <end position="854"/>
    </location>
</feature>
<accession>A0AAX4ITR0</accession>
<gene>
    <name evidence="3" type="ORF">CDEST_11622</name>
</gene>
<keyword evidence="2" id="KW-0812">Transmembrane</keyword>
<keyword evidence="2" id="KW-1133">Transmembrane helix</keyword>
<keyword evidence="2" id="KW-0472">Membrane</keyword>
<evidence type="ECO:0000256" key="2">
    <source>
        <dbReference type="SAM" id="Phobius"/>
    </source>
</evidence>
<proteinExistence type="predicted"/>
<keyword evidence="4" id="KW-1185">Reference proteome</keyword>
<protein>
    <submittedName>
        <fullName evidence="3">Uncharacterized protein</fullName>
    </submittedName>
</protein>
<feature type="transmembrane region" description="Helical" evidence="2">
    <location>
        <begin position="813"/>
        <end position="831"/>
    </location>
</feature>
<feature type="coiled-coil region" evidence="1">
    <location>
        <begin position="439"/>
        <end position="473"/>
    </location>
</feature>
<evidence type="ECO:0000313" key="3">
    <source>
        <dbReference type="EMBL" id="WQF86608.1"/>
    </source>
</evidence>
<sequence>MAALYDWSRTSRTQRTISLEGENTARLMRGLPPGQMPSLEDVIQVVQTDLNSASDLHRMESLQELLHDETLERLLKGAGSLAQKPIAMLIDGNHSGGRPRLGNSIGSLTATQLACELLKNRYLRAEPASSETFNAERRLIYLTDLDRWAILALVVSAPESLFRVMGDFILHYLYGTASIGVSFAPDGPTTFCLEFSFPFHVWRTSKRLSVDSRTRMSDGKPLRPSRDMTSLDTFAYVSFSPSETHGIYQSHVSCIVTGYDQRHWTGILTIDHWFEQKSGDGELSTPDSLERYQDDIECGMRTDPLSRGQEDAEISRWTPRPYFLRVMVVRLSQIIREWQELRYRMERTLEGFAKRYKVLRSQEELLEEARRLISIDENPVVTFLDKMLVFKENVSDINDALQRAVRSGDSFLKTDIFWFYPGREPMSDDDDCHSQLVQIQKRLETVRQLSEQFQELEATSVKLANEAENLRKKLHFRRHVQRVPRQSNSYQLGCFALISVLINITVGNIESIRWLPQASILVVAASLMGYVVRCLLCLNVRTMPSALLPGVSNFTRRPKGPQFLASVFDRMHSLLKIPTDSCSESGAFWSGSRLPPSLNNMDQGGSYAQDRSHRAECRNYVLRYVASAGPPNPSSKTPDGEFHGDCETSRGTGLIPVCVVRPDSDSEWLERNLTGTCHDDKSFFLSLKQLRTRNFWIKWANLFPLCTKRKVVGIHYVKFELRNDGSVLILERDAIPSASMNSSYRPTAGFFSPIHSDYLQACLRNPSILRDGSRNVLDRLIHKHDGPLKWESVPCTGYGLLLEEGIDHRNLEIWRLLSVLFSFFLSLLWGFRTGKTLVGMAFGNCLAILILAVTRSVNVTHSEPLGSNSFAI</sequence>
<dbReference type="RefSeq" id="XP_062783829.1">
    <property type="nucleotide sequence ID" value="XM_062927778.1"/>
</dbReference>
<reference evidence="4" key="1">
    <citation type="journal article" date="2023" name="bioRxiv">
        <title>Complete genome of the Medicago anthracnose fungus, Colletotrichum destructivum, reveals a mini-chromosome-like region within a core chromosome.</title>
        <authorList>
            <person name="Lapalu N."/>
            <person name="Simon A."/>
            <person name="Lu A."/>
            <person name="Plaumann P.-L."/>
            <person name="Amselem J."/>
            <person name="Pigne S."/>
            <person name="Auger A."/>
            <person name="Koch C."/>
            <person name="Dallery J.-F."/>
            <person name="O'Connell R.J."/>
        </authorList>
    </citation>
    <scope>NUCLEOTIDE SEQUENCE [LARGE SCALE GENOMIC DNA]</scope>
    <source>
        <strain evidence="4">CBS 520.97</strain>
    </source>
</reference>
<dbReference type="AlphaFoldDB" id="A0AAX4ITR0"/>
<keyword evidence="1" id="KW-0175">Coiled coil</keyword>
<dbReference type="EMBL" id="CP137311">
    <property type="protein sequence ID" value="WQF86608.1"/>
    <property type="molecule type" value="Genomic_DNA"/>
</dbReference>
<dbReference type="KEGG" id="cdet:87948122"/>